<accession>A0AAV9UWY4</accession>
<dbReference type="Gene3D" id="1.10.510.10">
    <property type="entry name" value="Transferase(Phosphotransferase) domain 1"/>
    <property type="match status" value="1"/>
</dbReference>
<dbReference type="GO" id="GO:0005524">
    <property type="term" value="F:ATP binding"/>
    <property type="evidence" value="ECO:0007669"/>
    <property type="project" value="InterPro"/>
</dbReference>
<sequence>MRRHMQRMRKSVRSRLPLSRFRTKAPPHIIRYFQPVYPLEFSGLKIGQILTGEKWDYQLVEKLDKKFLYAETFKAKVQPKGESLEYPEWAIVKAGNQGVGTSVRAFSREYNAYHLSTVASNGLFRSMYDLLSDPRALDADDEEWDPSDEDLPQCLAFEWLDYTLADVPPNRVRNDYFIWNIMNTILQSAVALNTSNYVNTYIEPRSLLLSDAASSTPVMKVADLHGVYKEGDILFPAPTLTKFSCLRAPEQFLGHPCVRSCTVWSLAAMIFQILKPEAFTLPPELRGIAFLIECEPRMIAYFMKLFPHWKFSIGPGNNVHDKDTYRWRFEDAEMFARTPDILPFSIQIEKMNISRELRNILSMMLIPDVQSRPSAADVLRSNEYRIFSESIHRPIYA</sequence>
<dbReference type="Proteomes" id="UP001375240">
    <property type="component" value="Unassembled WGS sequence"/>
</dbReference>
<protein>
    <recommendedName>
        <fullName evidence="1">Protein kinase domain-containing protein</fullName>
    </recommendedName>
</protein>
<dbReference type="AlphaFoldDB" id="A0AAV9UWY4"/>
<proteinExistence type="predicted"/>
<evidence type="ECO:0000313" key="2">
    <source>
        <dbReference type="EMBL" id="KAK6350124.1"/>
    </source>
</evidence>
<dbReference type="SUPFAM" id="SSF56112">
    <property type="entry name" value="Protein kinase-like (PK-like)"/>
    <property type="match status" value="1"/>
</dbReference>
<feature type="domain" description="Protein kinase" evidence="1">
    <location>
        <begin position="57"/>
        <end position="387"/>
    </location>
</feature>
<dbReference type="InterPro" id="IPR000719">
    <property type="entry name" value="Prot_kinase_dom"/>
</dbReference>
<dbReference type="EMBL" id="JAVHNQ010000004">
    <property type="protein sequence ID" value="KAK6350124.1"/>
    <property type="molecule type" value="Genomic_DNA"/>
</dbReference>
<evidence type="ECO:0000259" key="1">
    <source>
        <dbReference type="SMART" id="SM00220"/>
    </source>
</evidence>
<dbReference type="GO" id="GO:0004672">
    <property type="term" value="F:protein kinase activity"/>
    <property type="evidence" value="ECO:0007669"/>
    <property type="project" value="InterPro"/>
</dbReference>
<dbReference type="SMART" id="SM00220">
    <property type="entry name" value="S_TKc"/>
    <property type="match status" value="1"/>
</dbReference>
<organism evidence="2 3">
    <name type="scientific">Orbilia brochopaga</name>
    <dbReference type="NCBI Taxonomy" id="3140254"/>
    <lineage>
        <taxon>Eukaryota</taxon>
        <taxon>Fungi</taxon>
        <taxon>Dikarya</taxon>
        <taxon>Ascomycota</taxon>
        <taxon>Pezizomycotina</taxon>
        <taxon>Orbiliomycetes</taxon>
        <taxon>Orbiliales</taxon>
        <taxon>Orbiliaceae</taxon>
        <taxon>Orbilia</taxon>
    </lineage>
</organism>
<reference evidence="2 3" key="1">
    <citation type="submission" date="2019-10" db="EMBL/GenBank/DDBJ databases">
        <authorList>
            <person name="Palmer J.M."/>
        </authorList>
    </citation>
    <scope>NUCLEOTIDE SEQUENCE [LARGE SCALE GENOMIC DNA]</scope>
    <source>
        <strain evidence="2 3">TWF696</strain>
    </source>
</reference>
<gene>
    <name evidence="2" type="ORF">TWF696_006371</name>
</gene>
<keyword evidence="3" id="KW-1185">Reference proteome</keyword>
<evidence type="ECO:0000313" key="3">
    <source>
        <dbReference type="Proteomes" id="UP001375240"/>
    </source>
</evidence>
<name>A0AAV9UWY4_9PEZI</name>
<dbReference type="InterPro" id="IPR011009">
    <property type="entry name" value="Kinase-like_dom_sf"/>
</dbReference>
<comment type="caution">
    <text evidence="2">The sequence shown here is derived from an EMBL/GenBank/DDBJ whole genome shotgun (WGS) entry which is preliminary data.</text>
</comment>